<protein>
    <submittedName>
        <fullName evidence="2">Uncharacterized protein</fullName>
    </submittedName>
</protein>
<evidence type="ECO:0000313" key="2">
    <source>
        <dbReference type="EMBL" id="KRZ20520.1"/>
    </source>
</evidence>
<name>A0A0V1ICG0_TRIPS</name>
<dbReference type="Proteomes" id="UP000054826">
    <property type="component" value="Unassembled WGS sequence"/>
</dbReference>
<feature type="non-terminal residue" evidence="2">
    <location>
        <position position="95"/>
    </location>
</feature>
<evidence type="ECO:0000256" key="1">
    <source>
        <dbReference type="SAM" id="Phobius"/>
    </source>
</evidence>
<dbReference type="AlphaFoldDB" id="A0A0V1ICG0"/>
<feature type="transmembrane region" description="Helical" evidence="1">
    <location>
        <begin position="6"/>
        <end position="26"/>
    </location>
</feature>
<keyword evidence="1" id="KW-0812">Transmembrane</keyword>
<gene>
    <name evidence="2" type="ORF">T4C_9685</name>
</gene>
<dbReference type="EMBL" id="JYDV01000409">
    <property type="protein sequence ID" value="KRZ20520.1"/>
    <property type="molecule type" value="Genomic_DNA"/>
</dbReference>
<proteinExistence type="predicted"/>
<keyword evidence="1" id="KW-0472">Membrane</keyword>
<organism evidence="2 3">
    <name type="scientific">Trichinella pseudospiralis</name>
    <name type="common">Parasitic roundworm</name>
    <dbReference type="NCBI Taxonomy" id="6337"/>
    <lineage>
        <taxon>Eukaryota</taxon>
        <taxon>Metazoa</taxon>
        <taxon>Ecdysozoa</taxon>
        <taxon>Nematoda</taxon>
        <taxon>Enoplea</taxon>
        <taxon>Dorylaimia</taxon>
        <taxon>Trichinellida</taxon>
        <taxon>Trichinellidae</taxon>
        <taxon>Trichinella</taxon>
    </lineage>
</organism>
<reference evidence="2 3" key="1">
    <citation type="submission" date="2015-01" db="EMBL/GenBank/DDBJ databases">
        <title>Evolution of Trichinella species and genotypes.</title>
        <authorList>
            <person name="Korhonen P.K."/>
            <person name="Edoardo P."/>
            <person name="Giuseppe L.R."/>
            <person name="Gasser R.B."/>
        </authorList>
    </citation>
    <scope>NUCLEOTIDE SEQUENCE [LARGE SCALE GENOMIC DNA]</scope>
    <source>
        <strain evidence="2">ISS176</strain>
    </source>
</reference>
<accession>A0A0V1ICG0</accession>
<evidence type="ECO:0000313" key="3">
    <source>
        <dbReference type="Proteomes" id="UP000054826"/>
    </source>
</evidence>
<comment type="caution">
    <text evidence="2">The sequence shown here is derived from an EMBL/GenBank/DDBJ whole genome shotgun (WGS) entry which is preliminary data.</text>
</comment>
<sequence>MILTMAVVSELCLVKIVALVCMSLVFESRMYKLKNREEILGCSKTYLEVTAVISEKHHMESCPVDQHLAYKMEKETLKKTPALNKLHTLLPFCTF</sequence>
<keyword evidence="1" id="KW-1133">Transmembrane helix</keyword>